<keyword evidence="2 3" id="KW-0413">Isomerase</keyword>
<dbReference type="Proteomes" id="UP000595101">
    <property type="component" value="Chromosome"/>
</dbReference>
<accession>A0A7T2PHB7</accession>
<protein>
    <submittedName>
        <fullName evidence="3">AGE family epimerase/isomerase</fullName>
    </submittedName>
</protein>
<dbReference type="KEGG" id="aall:I6G90_04625"/>
<comment type="similarity">
    <text evidence="1">Belongs to the N-acylglucosamine 2-epimerase family.</text>
</comment>
<proteinExistence type="inferred from homology"/>
<sequence length="387" mass="44183">MHIEVTEAAQRCHRWLVSEALPHWGAQGVDPERGLFAEGLDSAGQPLWQPTRFRVQSRQIYVFSHATLLGWYDGRPLAEQAARVGKDHFDDGAGHGVFSINRDGSIADASVCCYEYAFALLAECWLYRLSGDPRWQQQAESRYQAIEQLFADPLHGGFHSSWPPAVRRSQNPHMHLFEALLVAADSFDDVIWQQRANALYQLFRQRFLEPGLLREFFDDALLACHADSRLIDPGHHYEWCWLLARYRTLASRWEIGPTITEIDEAIGILTRFAIRHGHGQTWLVIDELTDDGQPYRDTSRLWCQTEHLKALLAAYEQQGDEGIACQISEVVARIFHYYLLPAQPGQWIDQVDREGKPLTSHAPASTFYHLFVAFSELARVSRVGIGE</sequence>
<organism evidence="3 4">
    <name type="scientific">Aeromonas allosaccharophila</name>
    <dbReference type="NCBI Taxonomy" id="656"/>
    <lineage>
        <taxon>Bacteria</taxon>
        <taxon>Pseudomonadati</taxon>
        <taxon>Pseudomonadota</taxon>
        <taxon>Gammaproteobacteria</taxon>
        <taxon>Aeromonadales</taxon>
        <taxon>Aeromonadaceae</taxon>
        <taxon>Aeromonas</taxon>
    </lineage>
</organism>
<dbReference type="EMBL" id="CP065745">
    <property type="protein sequence ID" value="QPR55719.1"/>
    <property type="molecule type" value="Genomic_DNA"/>
</dbReference>
<dbReference type="AlphaFoldDB" id="A0A7T2PHB7"/>
<dbReference type="InterPro" id="IPR012341">
    <property type="entry name" value="6hp_glycosidase-like_sf"/>
</dbReference>
<evidence type="ECO:0000313" key="4">
    <source>
        <dbReference type="Proteomes" id="UP000595101"/>
    </source>
</evidence>
<dbReference type="GO" id="GO:0005975">
    <property type="term" value="P:carbohydrate metabolic process"/>
    <property type="evidence" value="ECO:0007669"/>
    <property type="project" value="InterPro"/>
</dbReference>
<dbReference type="InterPro" id="IPR008928">
    <property type="entry name" value="6-hairpin_glycosidase_sf"/>
</dbReference>
<dbReference type="GeneID" id="60784865"/>
<dbReference type="RefSeq" id="WP_197929952.1">
    <property type="nucleotide sequence ID" value="NZ_CP065745.1"/>
</dbReference>
<dbReference type="GO" id="GO:0016853">
    <property type="term" value="F:isomerase activity"/>
    <property type="evidence" value="ECO:0007669"/>
    <property type="project" value="UniProtKB-KW"/>
</dbReference>
<gene>
    <name evidence="3" type="ORF">I6G90_04625</name>
</gene>
<dbReference type="PANTHER" id="PTHR15108">
    <property type="entry name" value="N-ACYLGLUCOSAMINE-2-EPIMERASE"/>
    <property type="match status" value="1"/>
</dbReference>
<evidence type="ECO:0000256" key="1">
    <source>
        <dbReference type="ARBA" id="ARBA00008558"/>
    </source>
</evidence>
<evidence type="ECO:0000256" key="2">
    <source>
        <dbReference type="ARBA" id="ARBA00023235"/>
    </source>
</evidence>
<evidence type="ECO:0000313" key="3">
    <source>
        <dbReference type="EMBL" id="QPR55719.1"/>
    </source>
</evidence>
<dbReference type="Gene3D" id="1.50.10.10">
    <property type="match status" value="1"/>
</dbReference>
<reference evidence="3 4" key="1">
    <citation type="submission" date="2020-12" db="EMBL/GenBank/DDBJ databases">
        <title>FDA dAtabase for Regulatory Grade micrObial Sequences (FDA-ARGOS): Supporting development and validation of Infectious Disease Dx tests.</title>
        <authorList>
            <person name="Sproer C."/>
            <person name="Gronow S."/>
            <person name="Severitt S."/>
            <person name="Schroder I."/>
            <person name="Tallon L."/>
            <person name="Sadzewicz L."/>
            <person name="Zhao X."/>
            <person name="Boylan J."/>
            <person name="Ott S."/>
            <person name="Bowen H."/>
            <person name="Vavikolanu K."/>
            <person name="Mehta A."/>
            <person name="Aluvathingal J."/>
            <person name="Nadendla S."/>
            <person name="Lowell S."/>
            <person name="Myers T."/>
            <person name="Yan Y."/>
            <person name="Sichtig H."/>
        </authorList>
    </citation>
    <scope>NUCLEOTIDE SEQUENCE [LARGE SCALE GENOMIC DNA]</scope>
    <source>
        <strain evidence="3 4">FDAARGOS_933</strain>
    </source>
</reference>
<dbReference type="SUPFAM" id="SSF48208">
    <property type="entry name" value="Six-hairpin glycosidases"/>
    <property type="match status" value="1"/>
</dbReference>
<name>A0A7T2PHB7_9GAMM</name>
<dbReference type="Pfam" id="PF07221">
    <property type="entry name" value="GlcNAc_2-epim"/>
    <property type="match status" value="1"/>
</dbReference>
<dbReference type="InterPro" id="IPR010819">
    <property type="entry name" value="AGE/CE"/>
</dbReference>